<evidence type="ECO:0000256" key="1">
    <source>
        <dbReference type="SAM" id="Phobius"/>
    </source>
</evidence>
<keyword evidence="1" id="KW-1133">Transmembrane helix</keyword>
<evidence type="ECO:0000313" key="3">
    <source>
        <dbReference type="Proteomes" id="UP000664904"/>
    </source>
</evidence>
<sequence length="152" mass="16247">MKARFGTVLLVIVAIVAFGTALSHLSCLYFGPQCYAAQMAPPVLVESAKAGTLLAPFATLVASAIFVVCGSYALSGAKIVRRLPLLNVGIYVIALVSILRGVLTLQLWARHPELVSLGVLTIGLIWFCCGLCYLVGYRAVNAQRNDSQVSYK</sequence>
<evidence type="ECO:0000313" key="2">
    <source>
        <dbReference type="EMBL" id="QTH73338.1"/>
    </source>
</evidence>
<reference evidence="2" key="1">
    <citation type="submission" date="2021-03" db="EMBL/GenBank/DDBJ databases">
        <title>Complete Genome of Pseudoalteromonas xiamenensis STKMTI.2, a new potential marine bacterium producing anti-Vibrio compounds.</title>
        <authorList>
            <person name="Handayani D.P."/>
            <person name="Isnansetyo A."/>
            <person name="Istiqomah I."/>
            <person name="Jumina J."/>
        </authorList>
    </citation>
    <scope>NUCLEOTIDE SEQUENCE</scope>
    <source>
        <strain evidence="2">STKMTI.2</strain>
        <plasmid evidence="2">unnamed5</plasmid>
    </source>
</reference>
<feature type="transmembrane region" description="Helical" evidence="1">
    <location>
        <begin position="114"/>
        <end position="135"/>
    </location>
</feature>
<feature type="transmembrane region" description="Helical" evidence="1">
    <location>
        <begin position="52"/>
        <end position="74"/>
    </location>
</feature>
<dbReference type="RefSeq" id="WP_208844956.1">
    <property type="nucleotide sequence ID" value="NZ_CP072135.1"/>
</dbReference>
<feature type="transmembrane region" description="Helical" evidence="1">
    <location>
        <begin position="86"/>
        <end position="108"/>
    </location>
</feature>
<keyword evidence="3" id="KW-1185">Reference proteome</keyword>
<keyword evidence="1" id="KW-0812">Transmembrane</keyword>
<accession>A0A975DKC3</accession>
<keyword evidence="1" id="KW-0472">Membrane</keyword>
<dbReference type="KEGG" id="pxi:J5O05_21475"/>
<dbReference type="Proteomes" id="UP000664904">
    <property type="component" value="Plasmid unnamed5"/>
</dbReference>
<keyword evidence="2" id="KW-0614">Plasmid</keyword>
<protein>
    <submittedName>
        <fullName evidence="2">Uncharacterized protein</fullName>
    </submittedName>
</protein>
<organism evidence="2 3">
    <name type="scientific">Pseudoalteromonas xiamenensis</name>
    <dbReference type="NCBI Taxonomy" id="882626"/>
    <lineage>
        <taxon>Bacteria</taxon>
        <taxon>Pseudomonadati</taxon>
        <taxon>Pseudomonadota</taxon>
        <taxon>Gammaproteobacteria</taxon>
        <taxon>Alteromonadales</taxon>
        <taxon>Pseudoalteromonadaceae</taxon>
        <taxon>Pseudoalteromonas</taxon>
    </lineage>
</organism>
<dbReference type="EMBL" id="CP072135">
    <property type="protein sequence ID" value="QTH73338.1"/>
    <property type="molecule type" value="Genomic_DNA"/>
</dbReference>
<name>A0A975DKC3_9GAMM</name>
<gene>
    <name evidence="2" type="ORF">J5O05_21475</name>
</gene>
<geneLocation type="plasmid" evidence="2 3">
    <name>unnamed5</name>
</geneLocation>
<proteinExistence type="predicted"/>
<dbReference type="AlphaFoldDB" id="A0A975DKC3"/>